<keyword evidence="3" id="KW-0645">Protease</keyword>
<dbReference type="Proteomes" id="UP000811255">
    <property type="component" value="Unassembled WGS sequence"/>
</dbReference>
<keyword evidence="3" id="KW-0378">Hydrolase</keyword>
<keyword evidence="4" id="KW-1185">Reference proteome</keyword>
<dbReference type="InterPro" id="IPR035940">
    <property type="entry name" value="CAP_sf"/>
</dbReference>
<dbReference type="InterPro" id="IPR001283">
    <property type="entry name" value="CRISP-related"/>
</dbReference>
<dbReference type="Gene3D" id="3.40.33.10">
    <property type="entry name" value="CAP"/>
    <property type="match status" value="1"/>
</dbReference>
<proteinExistence type="predicted"/>
<evidence type="ECO:0000256" key="1">
    <source>
        <dbReference type="SAM" id="SignalP"/>
    </source>
</evidence>
<dbReference type="PANTHER" id="PTHR10334">
    <property type="entry name" value="CYSTEINE-RICH SECRETORY PROTEIN-RELATED"/>
    <property type="match status" value="1"/>
</dbReference>
<comment type="caution">
    <text evidence="3">The sequence shown here is derived from an EMBL/GenBank/DDBJ whole genome shotgun (WGS) entry which is preliminary data.</text>
</comment>
<dbReference type="EMBL" id="JAHFVK010000001">
    <property type="protein sequence ID" value="MBT2133284.1"/>
    <property type="molecule type" value="Genomic_DNA"/>
</dbReference>
<evidence type="ECO:0000313" key="4">
    <source>
        <dbReference type="Proteomes" id="UP000811255"/>
    </source>
</evidence>
<gene>
    <name evidence="3" type="ORF">KK137_02955</name>
</gene>
<accession>A0ABS5W4G5</accession>
<feature type="domain" description="SCP" evidence="2">
    <location>
        <begin position="55"/>
        <end position="192"/>
    </location>
</feature>
<dbReference type="PRINTS" id="PR00837">
    <property type="entry name" value="V5TPXLIKE"/>
</dbReference>
<protein>
    <submittedName>
        <fullName evidence="3">Serine protease</fullName>
    </submittedName>
</protein>
<dbReference type="InterPro" id="IPR014044">
    <property type="entry name" value="CAP_dom"/>
</dbReference>
<name>A0ABS5W4G5_9SPHN</name>
<dbReference type="PRINTS" id="PR00838">
    <property type="entry name" value="V5ALLERGEN"/>
</dbReference>
<dbReference type="SMART" id="SM00198">
    <property type="entry name" value="SCP"/>
    <property type="match status" value="1"/>
</dbReference>
<organism evidence="3 4">
    <name type="scientific">Croceibacterium selenioxidans</name>
    <dbReference type="NCBI Taxonomy" id="2838833"/>
    <lineage>
        <taxon>Bacteria</taxon>
        <taxon>Pseudomonadati</taxon>
        <taxon>Pseudomonadota</taxon>
        <taxon>Alphaproteobacteria</taxon>
        <taxon>Sphingomonadales</taxon>
        <taxon>Erythrobacteraceae</taxon>
        <taxon>Croceibacterium</taxon>
    </lineage>
</organism>
<dbReference type="InterPro" id="IPR002413">
    <property type="entry name" value="V5_allergen-like"/>
</dbReference>
<evidence type="ECO:0000259" key="2">
    <source>
        <dbReference type="SMART" id="SM00198"/>
    </source>
</evidence>
<keyword evidence="1" id="KW-0732">Signal</keyword>
<evidence type="ECO:0000313" key="3">
    <source>
        <dbReference type="EMBL" id="MBT2133284.1"/>
    </source>
</evidence>
<feature type="signal peptide" evidence="1">
    <location>
        <begin position="1"/>
        <end position="30"/>
    </location>
</feature>
<dbReference type="GO" id="GO:0008233">
    <property type="term" value="F:peptidase activity"/>
    <property type="evidence" value="ECO:0007669"/>
    <property type="project" value="UniProtKB-KW"/>
</dbReference>
<sequence>MIVTRLTSPRLRNSIACLAASFLLSHGALATDPTEAPETLTVISREELAKLPLGPDLVAVLDLHNQARAEAGSPPLQWNPTLARHAQEYANVIADTGRLQHSSRVGRENERENLVAGPRAGNTPLGLAQTWLDERRYFRAGIFPDVCAGGWSRCAHYTQMIWSTTTDVGCGFASKAYDALVCRYSPPGNKDGRPVISMVPQAAR</sequence>
<dbReference type="GO" id="GO:0006508">
    <property type="term" value="P:proteolysis"/>
    <property type="evidence" value="ECO:0007669"/>
    <property type="project" value="UniProtKB-KW"/>
</dbReference>
<reference evidence="3 4" key="1">
    <citation type="submission" date="2021-05" db="EMBL/GenBank/DDBJ databases">
        <title>Croceibacterium sp. LX-88 genome sequence.</title>
        <authorList>
            <person name="Luo X."/>
        </authorList>
    </citation>
    <scope>NUCLEOTIDE SEQUENCE [LARGE SCALE GENOMIC DNA]</scope>
    <source>
        <strain evidence="3 4">LX-88</strain>
    </source>
</reference>
<feature type="chain" id="PRO_5045600052" evidence="1">
    <location>
        <begin position="31"/>
        <end position="204"/>
    </location>
</feature>
<dbReference type="Pfam" id="PF00188">
    <property type="entry name" value="CAP"/>
    <property type="match status" value="1"/>
</dbReference>
<dbReference type="SUPFAM" id="SSF55797">
    <property type="entry name" value="PR-1-like"/>
    <property type="match status" value="1"/>
</dbReference>
<dbReference type="RefSeq" id="WP_214534552.1">
    <property type="nucleotide sequence ID" value="NZ_JAHFVK010000001.1"/>
</dbReference>